<reference evidence="1" key="1">
    <citation type="submission" date="2025-08" db="UniProtKB">
        <authorList>
            <consortium name="Ensembl"/>
        </authorList>
    </citation>
    <scope>IDENTIFICATION</scope>
</reference>
<dbReference type="AlphaFoldDB" id="A0A8C5SH24"/>
<proteinExistence type="predicted"/>
<accession>A0A8C5SH24</accession>
<keyword evidence="2" id="KW-1185">Reference proteome</keyword>
<name>A0A8C5SH24_LATLA</name>
<protein>
    <submittedName>
        <fullName evidence="1">Uncharacterized protein</fullName>
    </submittedName>
</protein>
<organism evidence="1 2">
    <name type="scientific">Laticauda laticaudata</name>
    <name type="common">Blue-ringed sea krait</name>
    <name type="synonym">Blue-lipped sea krait</name>
    <dbReference type="NCBI Taxonomy" id="8630"/>
    <lineage>
        <taxon>Eukaryota</taxon>
        <taxon>Metazoa</taxon>
        <taxon>Chordata</taxon>
        <taxon>Craniata</taxon>
        <taxon>Vertebrata</taxon>
        <taxon>Euteleostomi</taxon>
        <taxon>Lepidosauria</taxon>
        <taxon>Squamata</taxon>
        <taxon>Bifurcata</taxon>
        <taxon>Unidentata</taxon>
        <taxon>Episquamata</taxon>
        <taxon>Toxicofera</taxon>
        <taxon>Serpentes</taxon>
        <taxon>Colubroidea</taxon>
        <taxon>Elapidae</taxon>
        <taxon>Laticaudinae</taxon>
        <taxon>Laticauda</taxon>
    </lineage>
</organism>
<evidence type="ECO:0000313" key="1">
    <source>
        <dbReference type="Ensembl" id="ENSLLTP00000016433.1"/>
    </source>
</evidence>
<sequence>MAHPLAVCRACQPCLQPVCPASPCLPPSSRPLVPATPCQHYCWLLQPCTPALQPCFKDLPAKPLGSIVCLQPYGASPCQPASQQPHNHAESTASLSHLLPALARGKGYHPIPWPSLCTSQLLHSTCTFSCLRSLILCDQEEVQETHFISASRFLLV</sequence>
<dbReference type="Proteomes" id="UP000694406">
    <property type="component" value="Unplaced"/>
</dbReference>
<dbReference type="Ensembl" id="ENSLLTT00000017056.1">
    <property type="protein sequence ID" value="ENSLLTP00000016433.1"/>
    <property type="gene ID" value="ENSLLTG00000012553.1"/>
</dbReference>
<reference evidence="1" key="2">
    <citation type="submission" date="2025-09" db="UniProtKB">
        <authorList>
            <consortium name="Ensembl"/>
        </authorList>
    </citation>
    <scope>IDENTIFICATION</scope>
</reference>
<evidence type="ECO:0000313" key="2">
    <source>
        <dbReference type="Proteomes" id="UP000694406"/>
    </source>
</evidence>